<dbReference type="InterPro" id="IPR002132">
    <property type="entry name" value="Ribosomal_uL5"/>
</dbReference>
<dbReference type="EMBL" id="MHWS01000003">
    <property type="protein sequence ID" value="OHB12822.1"/>
    <property type="molecule type" value="Genomic_DNA"/>
</dbReference>
<keyword evidence="3 6" id="KW-0687">Ribonucleoprotein</keyword>
<dbReference type="NCBIfam" id="NF000585">
    <property type="entry name" value="PRK00010.1"/>
    <property type="match status" value="1"/>
</dbReference>
<dbReference type="GO" id="GO:0006412">
    <property type="term" value="P:translation"/>
    <property type="evidence" value="ECO:0007669"/>
    <property type="project" value="InterPro"/>
</dbReference>
<evidence type="ECO:0000256" key="1">
    <source>
        <dbReference type="ARBA" id="ARBA00008553"/>
    </source>
</evidence>
<dbReference type="GO" id="GO:0005840">
    <property type="term" value="C:ribosome"/>
    <property type="evidence" value="ECO:0007669"/>
    <property type="project" value="UniProtKB-KW"/>
</dbReference>
<keyword evidence="2 6" id="KW-0689">Ribosomal protein</keyword>
<dbReference type="InterPro" id="IPR020930">
    <property type="entry name" value="Ribosomal_uL5_bac-type"/>
</dbReference>
<evidence type="ECO:0000259" key="7">
    <source>
        <dbReference type="Pfam" id="PF00281"/>
    </source>
</evidence>
<dbReference type="GO" id="GO:1990904">
    <property type="term" value="C:ribonucleoprotein complex"/>
    <property type="evidence" value="ECO:0007669"/>
    <property type="project" value="UniProtKB-KW"/>
</dbReference>
<gene>
    <name evidence="9" type="ORF">A3G46_02290</name>
</gene>
<dbReference type="PANTHER" id="PTHR11994">
    <property type="entry name" value="60S RIBOSOMAL PROTEIN L11-RELATED"/>
    <property type="match status" value="1"/>
</dbReference>
<comment type="caution">
    <text evidence="9">The sequence shown here is derived from an EMBL/GenBank/DDBJ whole genome shotgun (WGS) entry which is preliminary data.</text>
</comment>
<feature type="domain" description="Large ribosomal subunit protein uL5 C-terminal" evidence="8">
    <location>
        <begin position="83"/>
        <end position="175"/>
    </location>
</feature>
<sequence>MKLMKEKTKEIFKELKGKLGLKNIMQSPKIVKVTVSSGVGSFNDKKKIDVVIDRLAKITGQKPVKRGAKKSIATFKSREGDTVGVQVTLRGEKMWGFLDRLFNVALPRTKDFRGIPPSAIDEMGNYTLSIKEHTIFPETADEDLKDVFGFAVTIVTSLKNKASTFEFFKALNLPFKKR</sequence>
<feature type="domain" description="Large ribosomal subunit protein uL5 N-terminal" evidence="7">
    <location>
        <begin position="23"/>
        <end position="78"/>
    </location>
</feature>
<reference evidence="9 10" key="1">
    <citation type="journal article" date="2016" name="Nat. Commun.">
        <title>Thousands of microbial genomes shed light on interconnected biogeochemical processes in an aquifer system.</title>
        <authorList>
            <person name="Anantharaman K."/>
            <person name="Brown C.T."/>
            <person name="Hug L.A."/>
            <person name="Sharon I."/>
            <person name="Castelle C.J."/>
            <person name="Probst A.J."/>
            <person name="Thomas B.C."/>
            <person name="Singh A."/>
            <person name="Wilkins M.J."/>
            <person name="Karaoz U."/>
            <person name="Brodie E.L."/>
            <person name="Williams K.H."/>
            <person name="Hubbard S.S."/>
            <person name="Banfield J.F."/>
        </authorList>
    </citation>
    <scope>NUCLEOTIDE SEQUENCE [LARGE SCALE GENOMIC DNA]</scope>
</reference>
<evidence type="ECO:0000313" key="10">
    <source>
        <dbReference type="Proteomes" id="UP000177276"/>
    </source>
</evidence>
<dbReference type="SUPFAM" id="SSF55282">
    <property type="entry name" value="RL5-like"/>
    <property type="match status" value="1"/>
</dbReference>
<dbReference type="AlphaFoldDB" id="A0A1G2UU99"/>
<proteinExistence type="inferred from homology"/>
<evidence type="ECO:0000256" key="3">
    <source>
        <dbReference type="ARBA" id="ARBA00023274"/>
    </source>
</evidence>
<dbReference type="PIRSF" id="PIRSF002161">
    <property type="entry name" value="Ribosomal_L5"/>
    <property type="match status" value="1"/>
</dbReference>
<dbReference type="GO" id="GO:0003735">
    <property type="term" value="F:structural constituent of ribosome"/>
    <property type="evidence" value="ECO:0007669"/>
    <property type="project" value="InterPro"/>
</dbReference>
<evidence type="ECO:0000256" key="4">
    <source>
        <dbReference type="ARBA" id="ARBA00035245"/>
    </source>
</evidence>
<evidence type="ECO:0000313" key="9">
    <source>
        <dbReference type="EMBL" id="OHB12822.1"/>
    </source>
</evidence>
<organism evidence="9 10">
    <name type="scientific">Candidatus Zambryskibacteria bacterium RIFCSPLOWO2_12_FULL_39_16</name>
    <dbReference type="NCBI Taxonomy" id="1802775"/>
    <lineage>
        <taxon>Bacteria</taxon>
        <taxon>Candidatus Zambryskiibacteriota</taxon>
    </lineage>
</organism>
<dbReference type="Gene3D" id="3.30.1440.10">
    <property type="match status" value="1"/>
</dbReference>
<dbReference type="InterPro" id="IPR031309">
    <property type="entry name" value="Ribosomal_uL5_C"/>
</dbReference>
<evidence type="ECO:0000256" key="2">
    <source>
        <dbReference type="ARBA" id="ARBA00022980"/>
    </source>
</evidence>
<evidence type="ECO:0000256" key="5">
    <source>
        <dbReference type="ARBA" id="ARBA00035461"/>
    </source>
</evidence>
<evidence type="ECO:0000256" key="6">
    <source>
        <dbReference type="RuleBase" id="RU003930"/>
    </source>
</evidence>
<dbReference type="Pfam" id="PF00281">
    <property type="entry name" value="Ribosomal_L5"/>
    <property type="match status" value="1"/>
</dbReference>
<evidence type="ECO:0000259" key="8">
    <source>
        <dbReference type="Pfam" id="PF00673"/>
    </source>
</evidence>
<comment type="similarity">
    <text evidence="1 6">Belongs to the universal ribosomal protein uL5 family.</text>
</comment>
<dbReference type="InterPro" id="IPR022803">
    <property type="entry name" value="Ribosomal_uL5_dom_sf"/>
</dbReference>
<protein>
    <recommendedName>
        <fullName evidence="4">Large ribosomal subunit protein uL5</fullName>
    </recommendedName>
    <alternativeName>
        <fullName evidence="5">50S ribosomal protein L5</fullName>
    </alternativeName>
</protein>
<name>A0A1G2UU99_9BACT</name>
<dbReference type="InterPro" id="IPR031310">
    <property type="entry name" value="Ribosomal_uL5_N"/>
</dbReference>
<dbReference type="Pfam" id="PF00673">
    <property type="entry name" value="Ribosomal_L5_C"/>
    <property type="match status" value="1"/>
</dbReference>
<dbReference type="Proteomes" id="UP000177276">
    <property type="component" value="Unassembled WGS sequence"/>
</dbReference>
<accession>A0A1G2UU99</accession>
<dbReference type="FunFam" id="3.30.1440.10:FF:000001">
    <property type="entry name" value="50S ribosomal protein L5"/>
    <property type="match status" value="1"/>
</dbReference>